<dbReference type="InterPro" id="IPR055583">
    <property type="entry name" value="DUF7159"/>
</dbReference>
<reference evidence="3 4" key="1">
    <citation type="submission" date="2015-07" db="EMBL/GenBank/DDBJ databases">
        <title>Complete genome sequence of Mycobacterium goodii X7B, a facultative thermophilic biodesulfurizing bacterium.</title>
        <authorList>
            <person name="Yu B."/>
            <person name="Li F."/>
            <person name="Xu P."/>
        </authorList>
    </citation>
    <scope>NUCLEOTIDE SEQUENCE [LARGE SCALE GENOMIC DNA]</scope>
    <source>
        <strain evidence="3 4">X7B</strain>
    </source>
</reference>
<evidence type="ECO:0000313" key="3">
    <source>
        <dbReference type="EMBL" id="AKS36825.1"/>
    </source>
</evidence>
<protein>
    <recommendedName>
        <fullName evidence="2">DUF7159 domain-containing protein</fullName>
    </recommendedName>
</protein>
<evidence type="ECO:0000313" key="4">
    <source>
        <dbReference type="Proteomes" id="UP000062255"/>
    </source>
</evidence>
<feature type="region of interest" description="Disordered" evidence="1">
    <location>
        <begin position="461"/>
        <end position="601"/>
    </location>
</feature>
<evidence type="ECO:0000256" key="1">
    <source>
        <dbReference type="SAM" id="MobiDB-lite"/>
    </source>
</evidence>
<dbReference type="RefSeq" id="WP_049749202.1">
    <property type="nucleotide sequence ID" value="NZ_CP012150.1"/>
</dbReference>
<dbReference type="PRINTS" id="PR01217">
    <property type="entry name" value="PRICHEXTENSN"/>
</dbReference>
<organism evidence="3 4">
    <name type="scientific">Mycolicibacterium goodii</name>
    <name type="common">Mycobacterium goodii</name>
    <dbReference type="NCBI Taxonomy" id="134601"/>
    <lineage>
        <taxon>Bacteria</taxon>
        <taxon>Bacillati</taxon>
        <taxon>Actinomycetota</taxon>
        <taxon>Actinomycetes</taxon>
        <taxon>Mycobacteriales</taxon>
        <taxon>Mycobacteriaceae</taxon>
        <taxon>Mycolicibacterium</taxon>
    </lineage>
</organism>
<dbReference type="AlphaFoldDB" id="A0A0K0XHF1"/>
<dbReference type="Proteomes" id="UP000062255">
    <property type="component" value="Chromosome"/>
</dbReference>
<feature type="compositionally biased region" description="Low complexity" evidence="1">
    <location>
        <begin position="461"/>
        <end position="540"/>
    </location>
</feature>
<accession>A0A0K0XHF1</accession>
<dbReference type="STRING" id="134601.AFA91_32805"/>
<feature type="region of interest" description="Disordered" evidence="1">
    <location>
        <begin position="280"/>
        <end position="299"/>
    </location>
</feature>
<feature type="domain" description="DUF7159" evidence="2">
    <location>
        <begin position="2"/>
        <end position="203"/>
    </location>
</feature>
<dbReference type="KEGG" id="mgo:AFA91_32805"/>
<evidence type="ECO:0000259" key="2">
    <source>
        <dbReference type="Pfam" id="PF23717"/>
    </source>
</evidence>
<gene>
    <name evidence="3" type="ORF">AFA91_32805</name>
</gene>
<name>A0A0K0XHF1_MYCGD</name>
<dbReference type="OrthoDB" id="4624534at2"/>
<proteinExistence type="predicted"/>
<dbReference type="EMBL" id="CP012150">
    <property type="protein sequence ID" value="AKS36825.1"/>
    <property type="molecule type" value="Genomic_DNA"/>
</dbReference>
<feature type="compositionally biased region" description="Low complexity" evidence="1">
    <location>
        <begin position="571"/>
        <end position="582"/>
    </location>
</feature>
<dbReference type="PATRIC" id="fig|134601.6.peg.6793"/>
<dbReference type="Pfam" id="PF23717">
    <property type="entry name" value="DUF7159"/>
    <property type="match status" value="1"/>
</dbReference>
<sequence length="601" mass="60055">MDVVLGVAVTGRVARLAMIGSPASGGQLLDQYALELSDDALTELADTIIGTYQAVTESGNQVAATRLCLPDPVEADTLRLTVSNAGVPNVGVVAEAEAAAALARSAGADAALLVADDDTASLTVIGEAAEGPTTSTLASVPIGTAGVAAACATVLQQAAGEAPTRVMLVGQRLDLDSVAAELRSMAPVEVPPDAGFAIARGAAQTTGGFTPAGAATQMAPALDATQMAPAATDSTQMAPSLDATQMAPAAADATQMAPAATDATVATPTDAAGQVGPELAYSQEPEPEPWAGYDEMPMDPLSEFVPEQAEEAGYTTVIAPPPPRMLLVGSALTFVAVSFATLAVTVAINVRPAADVRAQPVTPTQSDTVPGRYLPPVPHEPDPVALPVTVLTPPPAQPVAPNTRTGNDTQPAPQAPPATQPPPAAPAPQAPAPQAPAPAPIPVPVPPVIVIPPLTPPWTPPWATSTFPTTPPTSTTTPPTTTPPTTTTEPTTTVPTTTVPTTTVPSTSSEPTTTSAPAPTTTYTPPVEEPTYTAPVEEPAYTPPVEQPSTTVYPDSPSWGDSSSGGGSSSSGGSSSDDSSSGGSYGGGSEDAPVTTVFDSP</sequence>
<feature type="region of interest" description="Disordered" evidence="1">
    <location>
        <begin position="358"/>
        <end position="439"/>
    </location>
</feature>
<feature type="compositionally biased region" description="Pro residues" evidence="1">
    <location>
        <begin position="413"/>
        <end position="439"/>
    </location>
</feature>